<keyword evidence="1" id="KW-0496">Mitochondrion</keyword>
<organism evidence="1">
    <name type="scientific">Picea glauca</name>
    <name type="common">White spruce</name>
    <name type="synonym">Pinus glauca</name>
    <dbReference type="NCBI Taxonomy" id="3330"/>
    <lineage>
        <taxon>Eukaryota</taxon>
        <taxon>Viridiplantae</taxon>
        <taxon>Streptophyta</taxon>
        <taxon>Embryophyta</taxon>
        <taxon>Tracheophyta</taxon>
        <taxon>Spermatophyta</taxon>
        <taxon>Pinopsida</taxon>
        <taxon>Pinidae</taxon>
        <taxon>Conifers I</taxon>
        <taxon>Pinales</taxon>
        <taxon>Pinaceae</taxon>
        <taxon>Picea</taxon>
    </lineage>
</organism>
<accession>A0A117NGK9</accession>
<name>A0A117NGK9_PICGL</name>
<geneLocation type="mitochondrion" evidence="1"/>
<evidence type="ECO:0000313" key="1">
    <source>
        <dbReference type="EMBL" id="KUM46972.1"/>
    </source>
</evidence>
<comment type="caution">
    <text evidence="1">The sequence shown here is derived from an EMBL/GenBank/DDBJ whole genome shotgun (WGS) entry which is preliminary data.</text>
</comment>
<proteinExistence type="predicted"/>
<sequence>MSVKTLTHEWMSDFVPGASPRKGFLPLRLGCVATTSSCPMAL</sequence>
<protein>
    <submittedName>
        <fullName evidence="1">Uncharacterized protein</fullName>
    </submittedName>
</protein>
<dbReference type="AlphaFoldDB" id="A0A117NGK9"/>
<reference evidence="1" key="1">
    <citation type="journal article" date="2015" name="Genome Biol. Evol.">
        <title>Organellar Genomes of White Spruce (Picea glauca): Assembly and Annotation.</title>
        <authorList>
            <person name="Jackman S.D."/>
            <person name="Warren R.L."/>
            <person name="Gibb E.A."/>
            <person name="Vandervalk B.P."/>
            <person name="Mohamadi H."/>
            <person name="Chu J."/>
            <person name="Raymond A."/>
            <person name="Pleasance S."/>
            <person name="Coope R."/>
            <person name="Wildung M.R."/>
            <person name="Ritland C.E."/>
            <person name="Bousquet J."/>
            <person name="Jones S.J."/>
            <person name="Bohlmann J."/>
            <person name="Birol I."/>
        </authorList>
    </citation>
    <scope>NUCLEOTIDE SEQUENCE [LARGE SCALE GENOMIC DNA]</scope>
    <source>
        <tissue evidence="1">Flushing bud</tissue>
    </source>
</reference>
<dbReference type="EMBL" id="LKAM01000008">
    <property type="protein sequence ID" value="KUM46972.1"/>
    <property type="molecule type" value="Genomic_DNA"/>
</dbReference>
<gene>
    <name evidence="1" type="ORF">ABT39_MTgene5976</name>
</gene>